<dbReference type="EMBL" id="ALYF01000003">
    <property type="protein sequence ID" value="EJW21123.1"/>
    <property type="molecule type" value="Genomic_DNA"/>
</dbReference>
<dbReference type="Proteomes" id="UP000004836">
    <property type="component" value="Unassembled WGS sequence"/>
</dbReference>
<organism evidence="1 2">
    <name type="scientific">alpha proteobacterium IMCC14465</name>
    <dbReference type="NCBI Taxonomy" id="1220535"/>
    <lineage>
        <taxon>Bacteria</taxon>
        <taxon>Pseudomonadati</taxon>
        <taxon>Pseudomonadota</taxon>
        <taxon>Alphaproteobacteria</taxon>
        <taxon>PS1 clade</taxon>
    </lineage>
</organism>
<evidence type="ECO:0000313" key="2">
    <source>
        <dbReference type="Proteomes" id="UP000004836"/>
    </source>
</evidence>
<protein>
    <submittedName>
        <fullName evidence="1">Uncharacterized protein</fullName>
    </submittedName>
</protein>
<keyword evidence="2" id="KW-1185">Reference proteome</keyword>
<sequence length="50" mass="5607">MKTLNPRHAWLKRLMQISTCCVTGYFPHYSALLFLAASYSSSGVNQIGDE</sequence>
<proteinExistence type="predicted"/>
<reference evidence="1 2" key="1">
    <citation type="journal article" date="2012" name="J. Bacteriol.">
        <title>Genome Sequence of Strain IMCC14465, Isolated from the East Sea, Belonging to the PS1 Clade of Alphaproteobacteria.</title>
        <authorList>
            <person name="Yang S.J."/>
            <person name="Kang I."/>
            <person name="Cho J.C."/>
        </authorList>
    </citation>
    <scope>NUCLEOTIDE SEQUENCE [LARGE SCALE GENOMIC DNA]</scope>
    <source>
        <strain evidence="1 2">IMCC14465</strain>
    </source>
</reference>
<evidence type="ECO:0000313" key="1">
    <source>
        <dbReference type="EMBL" id="EJW21123.1"/>
    </source>
</evidence>
<comment type="caution">
    <text evidence="1">The sequence shown here is derived from an EMBL/GenBank/DDBJ whole genome shotgun (WGS) entry which is preliminary data.</text>
</comment>
<dbReference type="AlphaFoldDB" id="J9DG83"/>
<accession>J9DG83</accession>
<name>J9DG83_9PROT</name>
<gene>
    <name evidence="1" type="ORF">IMCC14465_09190</name>
</gene>